<evidence type="ECO:0000256" key="1">
    <source>
        <dbReference type="SAM" id="MobiDB-lite"/>
    </source>
</evidence>
<dbReference type="InParanoid" id="A0A2P6NSS0"/>
<keyword evidence="3" id="KW-1185">Reference proteome</keyword>
<evidence type="ECO:0000313" key="2">
    <source>
        <dbReference type="EMBL" id="PRP87004.1"/>
    </source>
</evidence>
<dbReference type="EMBL" id="MDYQ01000024">
    <property type="protein sequence ID" value="PRP87004.1"/>
    <property type="molecule type" value="Genomic_DNA"/>
</dbReference>
<accession>A0A2P6NSS0</accession>
<reference evidence="2 3" key="1">
    <citation type="journal article" date="2018" name="Genome Biol. Evol.">
        <title>Multiple Roots of Fruiting Body Formation in Amoebozoa.</title>
        <authorList>
            <person name="Hillmann F."/>
            <person name="Forbes G."/>
            <person name="Novohradska S."/>
            <person name="Ferling I."/>
            <person name="Riege K."/>
            <person name="Groth M."/>
            <person name="Westermann M."/>
            <person name="Marz M."/>
            <person name="Spaller T."/>
            <person name="Winckler T."/>
            <person name="Schaap P."/>
            <person name="Glockner G."/>
        </authorList>
    </citation>
    <scope>NUCLEOTIDE SEQUENCE [LARGE SCALE GENOMIC DNA]</scope>
    <source>
        <strain evidence="2 3">Jena</strain>
    </source>
</reference>
<sequence length="87" mass="9416">MPLDDVHRIAYDSRPKIVYDSQNDSGCFYHPASSPDHTEREDRNGSVREGSDPSSPPLALLVGLVLHPAVGATRSATLELLSCCPLN</sequence>
<feature type="region of interest" description="Disordered" evidence="1">
    <location>
        <begin position="20"/>
        <end position="55"/>
    </location>
</feature>
<name>A0A2P6NSS0_9EUKA</name>
<feature type="compositionally biased region" description="Basic and acidic residues" evidence="1">
    <location>
        <begin position="36"/>
        <end position="51"/>
    </location>
</feature>
<dbReference type="AlphaFoldDB" id="A0A2P6NSS0"/>
<dbReference type="Proteomes" id="UP000241769">
    <property type="component" value="Unassembled WGS sequence"/>
</dbReference>
<comment type="caution">
    <text evidence="2">The sequence shown here is derived from an EMBL/GenBank/DDBJ whole genome shotgun (WGS) entry which is preliminary data.</text>
</comment>
<protein>
    <submittedName>
        <fullName evidence="2">Uncharacterized protein</fullName>
    </submittedName>
</protein>
<proteinExistence type="predicted"/>
<evidence type="ECO:0000313" key="3">
    <source>
        <dbReference type="Proteomes" id="UP000241769"/>
    </source>
</evidence>
<organism evidence="2 3">
    <name type="scientific">Planoprotostelium fungivorum</name>
    <dbReference type="NCBI Taxonomy" id="1890364"/>
    <lineage>
        <taxon>Eukaryota</taxon>
        <taxon>Amoebozoa</taxon>
        <taxon>Evosea</taxon>
        <taxon>Variosea</taxon>
        <taxon>Cavosteliida</taxon>
        <taxon>Cavosteliaceae</taxon>
        <taxon>Planoprotostelium</taxon>
    </lineage>
</organism>
<gene>
    <name evidence="2" type="ORF">PROFUN_04986</name>
</gene>